<protein>
    <submittedName>
        <fullName evidence="2">Centrosome and spindle pole-associated protein 1-like</fullName>
    </submittedName>
</protein>
<dbReference type="GO" id="GO:0005813">
    <property type="term" value="C:centrosome"/>
    <property type="evidence" value="ECO:0007669"/>
    <property type="project" value="InterPro"/>
</dbReference>
<feature type="non-terminal residue" evidence="2">
    <location>
        <position position="197"/>
    </location>
</feature>
<dbReference type="GeneID" id="103254527"/>
<dbReference type="GO" id="GO:0005874">
    <property type="term" value="C:microtubule"/>
    <property type="evidence" value="ECO:0007669"/>
    <property type="project" value="InterPro"/>
</dbReference>
<gene>
    <name evidence="2" type="primary">LOC103254527</name>
</gene>
<dbReference type="Proteomes" id="UP000189704">
    <property type="component" value="Unplaced"/>
</dbReference>
<evidence type="ECO:0000313" key="2">
    <source>
        <dbReference type="RefSeq" id="XP_008050790.1"/>
    </source>
</evidence>
<dbReference type="KEGG" id="csyr:103254527"/>
<proteinExistence type="predicted"/>
<organism evidence="1 2">
    <name type="scientific">Carlito syrichta</name>
    <name type="common">Philippine tarsier</name>
    <name type="synonym">Tarsius syrichta</name>
    <dbReference type="NCBI Taxonomy" id="1868482"/>
    <lineage>
        <taxon>Eukaryota</taxon>
        <taxon>Metazoa</taxon>
        <taxon>Chordata</taxon>
        <taxon>Craniata</taxon>
        <taxon>Vertebrata</taxon>
        <taxon>Euteleostomi</taxon>
        <taxon>Mammalia</taxon>
        <taxon>Eutheria</taxon>
        <taxon>Euarchontoglires</taxon>
        <taxon>Primates</taxon>
        <taxon>Haplorrhini</taxon>
        <taxon>Tarsiiformes</taxon>
        <taxon>Tarsiidae</taxon>
        <taxon>Carlito</taxon>
    </lineage>
</organism>
<sequence length="197" mass="24361">YVLFLMLKLTLPFDFHFKERLKLERNKEYNQFLRGKEESSEKFRQVEKSTEHKTQRNKKLISQVKRDLTSQIQTSCENSEEPRRDILTPSEAYKELLNQRRLEEDRYRQLDDEIELRNRRITKKANEEVDIFSTKHHRFASKAGIPDRRFHRFNEDHIFDRQHYRPDQDPEVSEEMDERFRYESDFDRRLLRVYTND</sequence>
<dbReference type="PANTHER" id="PTHR21616">
    <property type="entry name" value="CENTROSOME SPINDLE POLE ASSOCIATED PROTEIN"/>
    <property type="match status" value="1"/>
</dbReference>
<accession>A0A1U7SZ37</accession>
<reference evidence="2" key="1">
    <citation type="submission" date="2025-08" db="UniProtKB">
        <authorList>
            <consortium name="RefSeq"/>
        </authorList>
    </citation>
    <scope>IDENTIFICATION</scope>
</reference>
<dbReference type="RefSeq" id="XP_008050790.1">
    <property type="nucleotide sequence ID" value="XM_008052599.1"/>
</dbReference>
<name>A0A1U7SZ37_CARSF</name>
<dbReference type="GO" id="GO:0000922">
    <property type="term" value="C:spindle pole"/>
    <property type="evidence" value="ECO:0007669"/>
    <property type="project" value="InterPro"/>
</dbReference>
<dbReference type="GO" id="GO:0032467">
    <property type="term" value="P:positive regulation of cytokinesis"/>
    <property type="evidence" value="ECO:0007669"/>
    <property type="project" value="InterPro"/>
</dbReference>
<dbReference type="PANTHER" id="PTHR21616:SF2">
    <property type="entry name" value="CENTROSOME AND SPINDLE POLE-ASSOCIATED PROTEIN 1"/>
    <property type="match status" value="1"/>
</dbReference>
<evidence type="ECO:0000313" key="1">
    <source>
        <dbReference type="Proteomes" id="UP000189704"/>
    </source>
</evidence>
<keyword evidence="1" id="KW-1185">Reference proteome</keyword>
<dbReference type="InterPro" id="IPR026708">
    <property type="entry name" value="CSPP1"/>
</dbReference>
<dbReference type="OrthoDB" id="10044099at2759"/>
<feature type="non-terminal residue" evidence="2">
    <location>
        <position position="1"/>
    </location>
</feature>
<dbReference type="AlphaFoldDB" id="A0A1U7SZ37"/>